<evidence type="ECO:0000313" key="3">
    <source>
        <dbReference type="EMBL" id="KAJ4971821.1"/>
    </source>
</evidence>
<sequence>MEGGSITAKRLEGKVAVITGGASGFGASTAKLFVQHGAKVVIADIQDDLGYSLCQELGSDHTIIFVHCDVTNDDHVRNAVDTAVSKYGKLDIMYNNAGITGNFDKSILETDNEDFKRVFDVNVFGPFLGAKHAARVMIPAKRGTILFTASIASVLGGETPNAYAASKHAVVGLMKNLCVELGRFGIRVNCISPFWIETPMTTKALGVEKGVVDGLVAKASNLKGVIVKAEDVAQAALYLAGDESRFVSGLNLVLDGGHTTTNPTFLRAKMEGAAITAKRLEGKVAVITGGASGIGASTTRLFVQHGAKVVIADVQDDLGHSLCQELGSDHTIVFVHCDVTNEDHVRNAVDTAVSKYGKLDIMYNNAGITGNFDKSILETDNEDFKRVFDVNVFGPFLGAKHAARVMIPAKRGTILFTASIASVLGGETPNAYAASKHAVVGLMKNLCVELGRFGIRVNCISPFWIETPMTTKALGVEKGVVDGLVAKASNLKGVIVKAEDVAQATLYLAGDESRFVSGLNLVLDGGHTTNNPSFLHAIARSLNFPILE</sequence>
<evidence type="ECO:0000313" key="4">
    <source>
        <dbReference type="Proteomes" id="UP001141806"/>
    </source>
</evidence>
<dbReference type="InterPro" id="IPR002347">
    <property type="entry name" value="SDR_fam"/>
</dbReference>
<evidence type="ECO:0000256" key="2">
    <source>
        <dbReference type="ARBA" id="ARBA00023002"/>
    </source>
</evidence>
<dbReference type="EMBL" id="JAMYWD010000005">
    <property type="protein sequence ID" value="KAJ4971821.1"/>
    <property type="molecule type" value="Genomic_DNA"/>
</dbReference>
<keyword evidence="4" id="KW-1185">Reference proteome</keyword>
<accession>A0A9Q0KKA6</accession>
<evidence type="ECO:0000256" key="1">
    <source>
        <dbReference type="ARBA" id="ARBA00006484"/>
    </source>
</evidence>
<dbReference type="PANTHER" id="PTHR43180">
    <property type="entry name" value="3-OXOACYL-(ACYL-CARRIER-PROTEIN) REDUCTASE (AFU_ORTHOLOGUE AFUA_6G11210)"/>
    <property type="match status" value="1"/>
</dbReference>
<dbReference type="OrthoDB" id="294295at2759"/>
<comment type="similarity">
    <text evidence="1">Belongs to the short-chain dehydrogenases/reductases (SDR) family.</text>
</comment>
<protein>
    <submittedName>
        <fullName evidence="3">Uncharacterized protein</fullName>
    </submittedName>
</protein>
<dbReference type="Pfam" id="PF13561">
    <property type="entry name" value="adh_short_C2"/>
    <property type="match status" value="2"/>
</dbReference>
<name>A0A9Q0KKA6_9MAGN</name>
<dbReference type="Gene3D" id="3.40.50.720">
    <property type="entry name" value="NAD(P)-binding Rossmann-like Domain"/>
    <property type="match status" value="2"/>
</dbReference>
<dbReference type="GO" id="GO:0016616">
    <property type="term" value="F:oxidoreductase activity, acting on the CH-OH group of donors, NAD or NADP as acceptor"/>
    <property type="evidence" value="ECO:0007669"/>
    <property type="project" value="InterPro"/>
</dbReference>
<dbReference type="CDD" id="cd05326">
    <property type="entry name" value="secoisolariciresinol-DH_like_SDR_c"/>
    <property type="match status" value="2"/>
</dbReference>
<proteinExistence type="inferred from homology"/>
<gene>
    <name evidence="3" type="ORF">NE237_004920</name>
</gene>
<organism evidence="3 4">
    <name type="scientific">Protea cynaroides</name>
    <dbReference type="NCBI Taxonomy" id="273540"/>
    <lineage>
        <taxon>Eukaryota</taxon>
        <taxon>Viridiplantae</taxon>
        <taxon>Streptophyta</taxon>
        <taxon>Embryophyta</taxon>
        <taxon>Tracheophyta</taxon>
        <taxon>Spermatophyta</taxon>
        <taxon>Magnoliopsida</taxon>
        <taxon>Proteales</taxon>
        <taxon>Proteaceae</taxon>
        <taxon>Protea</taxon>
    </lineage>
</organism>
<keyword evidence="2" id="KW-0560">Oxidoreductase</keyword>
<comment type="caution">
    <text evidence="3">The sequence shown here is derived from an EMBL/GenBank/DDBJ whole genome shotgun (WGS) entry which is preliminary data.</text>
</comment>
<dbReference type="FunFam" id="3.40.50.720:FF:000084">
    <property type="entry name" value="Short-chain dehydrogenase reductase"/>
    <property type="match status" value="2"/>
</dbReference>
<dbReference type="NCBIfam" id="NF005559">
    <property type="entry name" value="PRK07231.1"/>
    <property type="match status" value="2"/>
</dbReference>
<dbReference type="AlphaFoldDB" id="A0A9Q0KKA6"/>
<dbReference type="PRINTS" id="PR00081">
    <property type="entry name" value="GDHRDH"/>
</dbReference>
<reference evidence="3" key="1">
    <citation type="journal article" date="2023" name="Plant J.">
        <title>The genome of the king protea, Protea cynaroides.</title>
        <authorList>
            <person name="Chang J."/>
            <person name="Duong T.A."/>
            <person name="Schoeman C."/>
            <person name="Ma X."/>
            <person name="Roodt D."/>
            <person name="Barker N."/>
            <person name="Li Z."/>
            <person name="Van de Peer Y."/>
            <person name="Mizrachi E."/>
        </authorList>
    </citation>
    <scope>NUCLEOTIDE SEQUENCE</scope>
    <source>
        <tissue evidence="3">Young leaves</tissue>
    </source>
</reference>
<dbReference type="InterPro" id="IPR045309">
    <property type="entry name" value="ABA2-like"/>
</dbReference>
<dbReference type="Proteomes" id="UP001141806">
    <property type="component" value="Unassembled WGS sequence"/>
</dbReference>
<dbReference type="SUPFAM" id="SSF51735">
    <property type="entry name" value="NAD(P)-binding Rossmann-fold domains"/>
    <property type="match status" value="2"/>
</dbReference>
<dbReference type="PANTHER" id="PTHR43180:SF45">
    <property type="entry name" value="SECOISOLARICIRESINOL DEHYDROGENASE-LIKE ISOFORM X1"/>
    <property type="match status" value="1"/>
</dbReference>
<dbReference type="PRINTS" id="PR00080">
    <property type="entry name" value="SDRFAMILY"/>
</dbReference>
<dbReference type="InterPro" id="IPR036291">
    <property type="entry name" value="NAD(P)-bd_dom_sf"/>
</dbReference>